<dbReference type="UniPathway" id="UPA00560"/>
<dbReference type="InterPro" id="IPR034747">
    <property type="entry name" value="EXOI_SH3"/>
</dbReference>
<keyword evidence="10" id="KW-0238">DNA-binding</keyword>
<dbReference type="InterPro" id="IPR013620">
    <property type="entry name" value="Exonuc_1_SH3"/>
</dbReference>
<evidence type="ECO:0000256" key="10">
    <source>
        <dbReference type="ARBA" id="ARBA00023125"/>
    </source>
</evidence>
<dbReference type="Gene3D" id="1.20.1280.70">
    <property type="entry name" value="Exonuclease ExoI, domain 3"/>
    <property type="match status" value="1"/>
</dbReference>
<sequence>MRRAMTDERDDAPATVTQNPWQALRSLTPARIALGRAGVSLPTRPQLAFQAAHAQARDAVHLPFDPAALRAQLHAQGRATLLLHSAAHDRDQYLQRPDLGRRLDASSAQRLRDHAAAHPGGADVALVVADGLSALAVHRHAAPLIACVADGMRAEGWSMAPVALVEQGRVAVADEVGERLGARMVVILIGERPGLSSPDSLGLYFTYAPRVGLTDAARNCISNVRPEGLGYAAAAHKLLYLMREAWRRRLSGVQLKEAAGRAVSMPASLRCPTRLTVTHTFLWHDYETFGAVPRRDRPAQFAGIRTDAELNEIGEPVELFCQPSSDWLPDPVSCLITGITPQQCRRQGIPENRFAQAIERELAMPGTIGVGYNSIRFDDEVTRHLFWRNLIDPYAREWQNECGRWDLLDVVRTTWALRPDGIEWPKNGDGKPSFKLEHLSQANGLLHEAAHDALSDVRATIALARLIRNAQPRLFDFCFALRKKERVLAEIGDAPRPLLHVSGMYGVERGCLAVVWPLGWHPTNKNELLVWDLACDPAELFDLGAEAIRERLFTRSAELAEGTTRLPVKSIHINKAPIVIGNLKTLQPAQAERWGVDFATIERHAAVAQGAPDMRETWRQVYARELEPIADVDQNLYGGFVSNDDRRTLNELRTLSGEQLARLHPDFADARLPELLFRYRARNFPDTLTEEEYEQWEQLRAERLFEGREGYLTFDAFGERIEQLAAEAAERDDARAQNVLQDLYDYAQQILPG</sequence>
<reference evidence="21" key="2">
    <citation type="submission" date="2011-04" db="EMBL/GenBank/DDBJ databases">
        <authorList>
            <person name="Genoscope - CEA"/>
        </authorList>
    </citation>
    <scope>NUCLEOTIDE SEQUENCE</scope>
    <source>
        <strain evidence="21">R229</strain>
    </source>
</reference>
<dbReference type="GO" id="GO:0046872">
    <property type="term" value="F:metal ion binding"/>
    <property type="evidence" value="ECO:0007669"/>
    <property type="project" value="UniProtKB-KW"/>
</dbReference>
<dbReference type="InterPro" id="IPR013520">
    <property type="entry name" value="Ribonucl_H"/>
</dbReference>
<keyword evidence="6" id="KW-0227">DNA damage</keyword>
<comment type="pathway">
    <text evidence="18">Amine and polyamine degradation; ethanolamine degradation.</text>
</comment>
<feature type="binding site" evidence="18">
    <location>
        <position position="170"/>
    </location>
    <ligand>
        <name>adenosylcob(III)alamin</name>
        <dbReference type="ChEBI" id="CHEBI:18408"/>
    </ligand>
</feature>
<keyword evidence="12 18" id="KW-0456">Lyase</keyword>
<feature type="binding site" evidence="18">
    <location>
        <position position="191"/>
    </location>
    <ligand>
        <name>adenosylcob(III)alamin</name>
        <dbReference type="ChEBI" id="CHEBI:18408"/>
    </ligand>
</feature>
<dbReference type="InterPro" id="IPR042251">
    <property type="entry name" value="EutC_C"/>
</dbReference>
<dbReference type="NCBIfam" id="NF008746">
    <property type="entry name" value="PRK11779.1"/>
    <property type="match status" value="1"/>
</dbReference>
<organism evidence="21">
    <name type="scientific">blood disease bacterium R229</name>
    <dbReference type="NCBI Taxonomy" id="741978"/>
    <lineage>
        <taxon>Bacteria</taxon>
        <taxon>Pseudomonadati</taxon>
        <taxon>Pseudomonadota</taxon>
        <taxon>Betaproteobacteria</taxon>
        <taxon>Burkholderiales</taxon>
        <taxon>Burkholderiaceae</taxon>
        <taxon>Ralstonia</taxon>
        <taxon>Ralstonia solanacearum species complex</taxon>
    </lineage>
</organism>
<evidence type="ECO:0000256" key="5">
    <source>
        <dbReference type="ARBA" id="ARBA00022723"/>
    </source>
</evidence>
<comment type="function">
    <text evidence="18">Catalyzes the deamination of various vicinal amino-alcohols to oxo compounds. Allows this organism to utilize ethanolamine as the sole source of nitrogen and carbon in the presence of external vitamin B12.</text>
</comment>
<comment type="subunit">
    <text evidence="18">The basic unit is a heterodimer which dimerizes to form tetramers. The heterotetramers trimerize; 6 large subunits form a core ring with 6 small subunits projecting outwards.</text>
</comment>
<dbReference type="Gene3D" id="1.10.287.1240">
    <property type="match status" value="1"/>
</dbReference>
<dbReference type="EC" id="4.3.1.7" evidence="18"/>
<evidence type="ECO:0000256" key="18">
    <source>
        <dbReference type="HAMAP-Rule" id="MF_00601"/>
    </source>
</evidence>
<dbReference type="InterPro" id="IPR012337">
    <property type="entry name" value="RNaseH-like_sf"/>
</dbReference>
<comment type="catalytic activity">
    <reaction evidence="1">
        <text>Exonucleolytic cleavage in the 3'- to 5'-direction to yield nucleoside 5'-phosphates.</text>
        <dbReference type="EC" id="3.1.11.1"/>
    </reaction>
</comment>
<evidence type="ECO:0000259" key="20">
    <source>
        <dbReference type="PROSITE" id="PS51785"/>
    </source>
</evidence>
<evidence type="ECO:0000256" key="17">
    <source>
        <dbReference type="ARBA" id="ARBA00069181"/>
    </source>
</evidence>
<dbReference type="GO" id="GO:0046336">
    <property type="term" value="P:ethanolamine catabolic process"/>
    <property type="evidence" value="ECO:0007669"/>
    <property type="project" value="UniProtKB-UniRule"/>
</dbReference>
<dbReference type="Pfam" id="PF08411">
    <property type="entry name" value="ExoI_SH3"/>
    <property type="match status" value="1"/>
</dbReference>
<evidence type="ECO:0000256" key="6">
    <source>
        <dbReference type="ARBA" id="ARBA00022763"/>
    </source>
</evidence>
<protein>
    <recommendedName>
        <fullName evidence="17 18">Ethanolamine ammonia-lyase small subunit</fullName>
        <shortName evidence="18">EAL small subunit</shortName>
        <ecNumber evidence="18">4.3.1.7</ecNumber>
    </recommendedName>
</protein>
<feature type="domain" description="ExoI C-terminal" evidence="20">
    <location>
        <begin position="628"/>
        <end position="751"/>
    </location>
</feature>
<dbReference type="CDD" id="cd06138">
    <property type="entry name" value="ExoI_N"/>
    <property type="match status" value="1"/>
</dbReference>
<dbReference type="PANTHER" id="PTHR39330:SF1">
    <property type="entry name" value="ETHANOLAMINE AMMONIA-LYASE SMALL SUBUNIT"/>
    <property type="match status" value="1"/>
</dbReference>
<keyword evidence="7 21" id="KW-0378">Hydrolase</keyword>
<dbReference type="Gene3D" id="3.40.50.11240">
    <property type="entry name" value="Ethanolamine ammonia-lyase light chain (EutC)"/>
    <property type="match status" value="1"/>
</dbReference>
<dbReference type="PANTHER" id="PTHR39330">
    <property type="entry name" value="ETHANOLAMINE AMMONIA-LYASE LIGHT CHAIN"/>
    <property type="match status" value="1"/>
</dbReference>
<gene>
    <name evidence="18" type="primary">eutC</name>
    <name evidence="21" type="ORF">BDB_110004</name>
</gene>
<evidence type="ECO:0000256" key="16">
    <source>
        <dbReference type="ARBA" id="ARBA00052081"/>
    </source>
</evidence>
<evidence type="ECO:0000256" key="7">
    <source>
        <dbReference type="ARBA" id="ARBA00022801"/>
    </source>
</evidence>
<dbReference type="GO" id="GO:0031419">
    <property type="term" value="F:cobalamin binding"/>
    <property type="evidence" value="ECO:0007669"/>
    <property type="project" value="UniProtKB-UniRule"/>
</dbReference>
<dbReference type="Pfam" id="PF05985">
    <property type="entry name" value="EutC"/>
    <property type="match status" value="1"/>
</dbReference>
<comment type="cofactor">
    <cofactor evidence="2">
        <name>Mg(2+)</name>
        <dbReference type="ChEBI" id="CHEBI:18420"/>
    </cofactor>
</comment>
<dbReference type="Gene3D" id="3.30.420.10">
    <property type="entry name" value="Ribonuclease H-like superfamily/Ribonuclease H"/>
    <property type="match status" value="1"/>
</dbReference>
<dbReference type="PROSITE" id="PS51785">
    <property type="entry name" value="EXOI_C"/>
    <property type="match status" value="1"/>
</dbReference>
<evidence type="ECO:0000256" key="1">
    <source>
        <dbReference type="ARBA" id="ARBA00000563"/>
    </source>
</evidence>
<comment type="similarity">
    <text evidence="18">Belongs to the EutC family.</text>
</comment>
<comment type="subunit">
    <text evidence="15">Monomer. Interacts with ssb (via C-terminus); this interaction stimulates the exonuclease activity by recruiting the enzyme to its substrate.</text>
</comment>
<keyword evidence="5" id="KW-0479">Metal-binding</keyword>
<evidence type="ECO:0000259" key="19">
    <source>
        <dbReference type="PROSITE" id="PS51784"/>
    </source>
</evidence>
<dbReference type="InterPro" id="IPR058561">
    <property type="entry name" value="Exonuc_1_C"/>
</dbReference>
<dbReference type="GO" id="GO:0006281">
    <property type="term" value="P:DNA repair"/>
    <property type="evidence" value="ECO:0007669"/>
    <property type="project" value="UniProtKB-KW"/>
</dbReference>
<comment type="cofactor">
    <cofactor evidence="18">
        <name>adenosylcob(III)alamin</name>
        <dbReference type="ChEBI" id="CHEBI:18408"/>
    </cofactor>
    <text evidence="18">Binds between the large and small subunits.</text>
</comment>
<dbReference type="Gene3D" id="1.10.30.40">
    <property type="entry name" value="Ethanolamine ammonia-lyase light chain (EutC), N-terminal domain"/>
    <property type="match status" value="1"/>
</dbReference>
<evidence type="ECO:0000256" key="13">
    <source>
        <dbReference type="ARBA" id="ARBA00023285"/>
    </source>
</evidence>
<dbReference type="GO" id="GO:0003677">
    <property type="term" value="F:DNA binding"/>
    <property type="evidence" value="ECO:0007669"/>
    <property type="project" value="UniProtKB-KW"/>
</dbReference>
<dbReference type="GO" id="GO:0008310">
    <property type="term" value="F:single-stranded DNA 3'-5' DNA exonuclease activity"/>
    <property type="evidence" value="ECO:0007669"/>
    <property type="project" value="UniProtKB-EC"/>
</dbReference>
<keyword evidence="8" id="KW-0269">Exonuclease</keyword>
<keyword evidence="4" id="KW-0540">Nuclease</keyword>
<evidence type="ECO:0000313" key="21">
    <source>
        <dbReference type="EMBL" id="CCA80578.1"/>
    </source>
</evidence>
<dbReference type="InterPro" id="IPR038649">
    <property type="entry name" value="EXOI_SH3_sf"/>
</dbReference>
<evidence type="ECO:0000256" key="4">
    <source>
        <dbReference type="ARBA" id="ARBA00022722"/>
    </source>
</evidence>
<accession>G2ZNG5</accession>
<dbReference type="GO" id="GO:0031471">
    <property type="term" value="C:ethanolamine degradation polyhedral organelle"/>
    <property type="evidence" value="ECO:0007669"/>
    <property type="project" value="UniProtKB-UniRule"/>
</dbReference>
<dbReference type="GO" id="GO:0008851">
    <property type="term" value="F:ethanolamine ammonia-lyase activity"/>
    <property type="evidence" value="ECO:0007669"/>
    <property type="project" value="UniProtKB-UniRule"/>
</dbReference>
<keyword evidence="3 18" id="KW-0846">Cobalamin</keyword>
<evidence type="ECO:0000256" key="9">
    <source>
        <dbReference type="ARBA" id="ARBA00022842"/>
    </source>
</evidence>
<evidence type="ECO:0000256" key="15">
    <source>
        <dbReference type="ARBA" id="ARBA00046792"/>
    </source>
</evidence>
<dbReference type="GO" id="GO:0006520">
    <property type="term" value="P:amino acid metabolic process"/>
    <property type="evidence" value="ECO:0007669"/>
    <property type="project" value="InterPro"/>
</dbReference>
<dbReference type="HAMAP" id="MF_00601">
    <property type="entry name" value="EutC"/>
    <property type="match status" value="1"/>
</dbReference>
<dbReference type="InterPro" id="IPR009246">
    <property type="entry name" value="EutC"/>
</dbReference>
<evidence type="ECO:0000256" key="12">
    <source>
        <dbReference type="ARBA" id="ARBA00023239"/>
    </source>
</evidence>
<feature type="binding site" evidence="18">
    <location>
        <position position="220"/>
    </location>
    <ligand>
        <name>adenosylcob(III)alamin</name>
        <dbReference type="ChEBI" id="CHEBI:18408"/>
    </ligand>
</feature>
<dbReference type="InterPro" id="IPR036397">
    <property type="entry name" value="RNaseH_sf"/>
</dbReference>
<dbReference type="FunFam" id="3.40.50.11240:FF:000001">
    <property type="entry name" value="Ethanolamine ammonia-lyase light chain"/>
    <property type="match status" value="1"/>
</dbReference>
<evidence type="ECO:0000256" key="14">
    <source>
        <dbReference type="ARBA" id="ARBA00024446"/>
    </source>
</evidence>
<proteinExistence type="inferred from homology"/>
<dbReference type="SUPFAM" id="SSF53098">
    <property type="entry name" value="Ribonuclease H-like"/>
    <property type="match status" value="1"/>
</dbReference>
<dbReference type="PROSITE" id="PS51784">
    <property type="entry name" value="EXOI_SH3"/>
    <property type="match status" value="1"/>
</dbReference>
<dbReference type="NCBIfam" id="NF003971">
    <property type="entry name" value="PRK05465.1"/>
    <property type="match status" value="1"/>
</dbReference>
<dbReference type="InterPro" id="IPR042255">
    <property type="entry name" value="EutC_N"/>
</dbReference>
<comment type="subcellular location">
    <subcellularLocation>
        <location evidence="18">Bacterial microcompartment</location>
    </subcellularLocation>
</comment>
<dbReference type="EMBL" id="FR854067">
    <property type="protein sequence ID" value="CCA80578.1"/>
    <property type="molecule type" value="Genomic_DNA"/>
</dbReference>
<evidence type="ECO:0000256" key="3">
    <source>
        <dbReference type="ARBA" id="ARBA00022628"/>
    </source>
</evidence>
<keyword evidence="14 18" id="KW-1283">Bacterial microcompartment</keyword>
<dbReference type="AlphaFoldDB" id="G2ZNG5"/>
<reference evidence="21" key="1">
    <citation type="journal article" date="2011" name="PLoS ONE">
        <title>Ralstonia syzygii, the Blood Disease Bacterium and some Asian R. solanacearum strains form a single genomic species despite divergent lifestyles.</title>
        <authorList>
            <person name="Remenant B."/>
            <person name="de Cambiaire J.C."/>
            <person name="Cellier G."/>
            <person name="Jacobs J.M."/>
            <person name="Mangenot S."/>
            <person name="Barbe V."/>
            <person name="Lajus A."/>
            <person name="Vallenet D."/>
            <person name="Medigue C."/>
            <person name="Fegan M."/>
            <person name="Allen C."/>
            <person name="Prior P."/>
        </authorList>
    </citation>
    <scope>NUCLEOTIDE SEQUENCE</scope>
    <source>
        <strain evidence="21">R229</strain>
    </source>
</reference>
<keyword evidence="9" id="KW-0460">Magnesium</keyword>
<keyword evidence="13 18" id="KW-0170">Cobalt</keyword>
<dbReference type="FunFam" id="3.30.420.10:FF:000033">
    <property type="entry name" value="Exodeoxyribonuclease I"/>
    <property type="match status" value="1"/>
</dbReference>
<evidence type="ECO:0000256" key="2">
    <source>
        <dbReference type="ARBA" id="ARBA00001946"/>
    </source>
</evidence>
<dbReference type="GO" id="GO:0009350">
    <property type="term" value="C:ethanolamine ammonia-lyase complex"/>
    <property type="evidence" value="ECO:0007669"/>
    <property type="project" value="UniProtKB-UniRule"/>
</dbReference>
<feature type="domain" description="ExoI SH3-like" evidence="19">
    <location>
        <begin position="472"/>
        <end position="626"/>
    </location>
</feature>
<dbReference type="Pfam" id="PF00929">
    <property type="entry name" value="RNase_T"/>
    <property type="match status" value="1"/>
</dbReference>
<evidence type="ECO:0000256" key="8">
    <source>
        <dbReference type="ARBA" id="ARBA00022839"/>
    </source>
</evidence>
<keyword evidence="11" id="KW-0234">DNA repair</keyword>
<evidence type="ECO:0000256" key="11">
    <source>
        <dbReference type="ARBA" id="ARBA00023204"/>
    </source>
</evidence>
<name>G2ZNG5_9RALS</name>
<comment type="catalytic activity">
    <reaction evidence="16 18">
        <text>ethanolamine = acetaldehyde + NH4(+)</text>
        <dbReference type="Rhea" id="RHEA:15313"/>
        <dbReference type="ChEBI" id="CHEBI:15343"/>
        <dbReference type="ChEBI" id="CHEBI:28938"/>
        <dbReference type="ChEBI" id="CHEBI:57603"/>
        <dbReference type="EC" id="4.3.1.7"/>
    </reaction>
</comment>
<dbReference type="Gene3D" id="3.30.1520.20">
    <property type="entry name" value="Exonuclease ExoI, domain 2"/>
    <property type="match status" value="1"/>
</dbReference>
<dbReference type="Pfam" id="PF26016">
    <property type="entry name" value="ExoI_C"/>
    <property type="match status" value="1"/>
</dbReference>